<evidence type="ECO:0000313" key="2">
    <source>
        <dbReference type="Proteomes" id="UP001374584"/>
    </source>
</evidence>
<protein>
    <submittedName>
        <fullName evidence="1">Uncharacterized protein</fullName>
    </submittedName>
</protein>
<name>A0AAN9ML07_PHACN</name>
<dbReference type="AlphaFoldDB" id="A0AAN9ML07"/>
<sequence length="77" mass="8672">MNRVLVVKLQCHLTRLQTAVSAPGTFFEVQTDVCECFCAIHWDPSHADCAVPQLETDQVLQQLKYAEVVLRVAETVQ</sequence>
<proteinExistence type="predicted"/>
<reference evidence="1 2" key="1">
    <citation type="submission" date="2024-01" db="EMBL/GenBank/DDBJ databases">
        <title>The genomes of 5 underutilized Papilionoideae crops provide insights into root nodulation and disease resistanc.</title>
        <authorList>
            <person name="Jiang F."/>
        </authorList>
    </citation>
    <scope>NUCLEOTIDE SEQUENCE [LARGE SCALE GENOMIC DNA]</scope>
    <source>
        <strain evidence="1">JINMINGXINNONG_FW02</strain>
        <tissue evidence="1">Leaves</tissue>
    </source>
</reference>
<keyword evidence="2" id="KW-1185">Reference proteome</keyword>
<comment type="caution">
    <text evidence="1">The sequence shown here is derived from an EMBL/GenBank/DDBJ whole genome shotgun (WGS) entry which is preliminary data.</text>
</comment>
<dbReference type="EMBL" id="JAYMYR010000006">
    <property type="protein sequence ID" value="KAK7356581.1"/>
    <property type="molecule type" value="Genomic_DNA"/>
</dbReference>
<dbReference type="Proteomes" id="UP001374584">
    <property type="component" value="Unassembled WGS sequence"/>
</dbReference>
<gene>
    <name evidence="1" type="ORF">VNO80_15856</name>
</gene>
<accession>A0AAN9ML07</accession>
<organism evidence="1 2">
    <name type="scientific">Phaseolus coccineus</name>
    <name type="common">Scarlet runner bean</name>
    <name type="synonym">Phaseolus multiflorus</name>
    <dbReference type="NCBI Taxonomy" id="3886"/>
    <lineage>
        <taxon>Eukaryota</taxon>
        <taxon>Viridiplantae</taxon>
        <taxon>Streptophyta</taxon>
        <taxon>Embryophyta</taxon>
        <taxon>Tracheophyta</taxon>
        <taxon>Spermatophyta</taxon>
        <taxon>Magnoliopsida</taxon>
        <taxon>eudicotyledons</taxon>
        <taxon>Gunneridae</taxon>
        <taxon>Pentapetalae</taxon>
        <taxon>rosids</taxon>
        <taxon>fabids</taxon>
        <taxon>Fabales</taxon>
        <taxon>Fabaceae</taxon>
        <taxon>Papilionoideae</taxon>
        <taxon>50 kb inversion clade</taxon>
        <taxon>NPAAA clade</taxon>
        <taxon>indigoferoid/millettioid clade</taxon>
        <taxon>Phaseoleae</taxon>
        <taxon>Phaseolus</taxon>
    </lineage>
</organism>
<evidence type="ECO:0000313" key="1">
    <source>
        <dbReference type="EMBL" id="KAK7356581.1"/>
    </source>
</evidence>